<reference evidence="1" key="1">
    <citation type="submission" date="2020-08" db="EMBL/GenBank/DDBJ databases">
        <title>Plant Genome Project.</title>
        <authorList>
            <person name="Zhang R.-G."/>
        </authorList>
    </citation>
    <scope>NUCLEOTIDE SEQUENCE</scope>
    <source>
        <strain evidence="1">WSP0</strain>
        <tissue evidence="1">Leaf</tissue>
    </source>
</reference>
<dbReference type="EMBL" id="JACTNZ010000005">
    <property type="protein sequence ID" value="KAG5548883.1"/>
    <property type="molecule type" value="Genomic_DNA"/>
</dbReference>
<gene>
    <name evidence="1" type="ORF">RHGRI_014294</name>
</gene>
<keyword evidence="2" id="KW-1185">Reference proteome</keyword>
<evidence type="ECO:0000313" key="1">
    <source>
        <dbReference type="EMBL" id="KAG5548883.1"/>
    </source>
</evidence>
<proteinExistence type="predicted"/>
<evidence type="ECO:0000313" key="2">
    <source>
        <dbReference type="Proteomes" id="UP000823749"/>
    </source>
</evidence>
<accession>A0AAV6K9A3</accession>
<name>A0AAV6K9A3_9ERIC</name>
<dbReference type="AlphaFoldDB" id="A0AAV6K9A3"/>
<organism evidence="1 2">
    <name type="scientific">Rhododendron griersonianum</name>
    <dbReference type="NCBI Taxonomy" id="479676"/>
    <lineage>
        <taxon>Eukaryota</taxon>
        <taxon>Viridiplantae</taxon>
        <taxon>Streptophyta</taxon>
        <taxon>Embryophyta</taxon>
        <taxon>Tracheophyta</taxon>
        <taxon>Spermatophyta</taxon>
        <taxon>Magnoliopsida</taxon>
        <taxon>eudicotyledons</taxon>
        <taxon>Gunneridae</taxon>
        <taxon>Pentapetalae</taxon>
        <taxon>asterids</taxon>
        <taxon>Ericales</taxon>
        <taxon>Ericaceae</taxon>
        <taxon>Ericoideae</taxon>
        <taxon>Rhodoreae</taxon>
        <taxon>Rhododendron</taxon>
    </lineage>
</organism>
<comment type="caution">
    <text evidence="1">The sequence shown here is derived from an EMBL/GenBank/DDBJ whole genome shotgun (WGS) entry which is preliminary data.</text>
</comment>
<sequence length="339" mass="37198">MIFVDENGAGGNVGVGEVVVRADADADGLPEVKANDGDDIVGVLWQQIMELLPNGTPRMVFYHLQERLQPSNQGRHLCKVGSASLQLPQVYHHLSFVQSRTLEHPHMNLALKDLKFSNEAVYIQTLYLGYGEVEAEMELRVHYPSFLPGFKLVIYEKHDIEHHGMAMCNIGMVTCLKVGVQFFDPRSVVKETGAVKDLRISDPLLDFSLPEIDAGVVKNGIESDHTTTVPQAADETEQISKAVGKRATITTALANAGNSLEGAETELVLNLIRLAFESNNVKVHELALDCLHKLIAYDHLEGDPGLDGVKNVALFTDILNIVCSCVENSSSDRTLWSIS</sequence>
<dbReference type="Proteomes" id="UP000823749">
    <property type="component" value="Chromosome 5"/>
</dbReference>
<protein>
    <submittedName>
        <fullName evidence="1">Uncharacterized protein</fullName>
    </submittedName>
</protein>